<dbReference type="EMBL" id="LS974623">
    <property type="protein sequence ID" value="CAG7900768.1"/>
    <property type="molecule type" value="Genomic_DNA"/>
</dbReference>
<feature type="non-terminal residue" evidence="2">
    <location>
        <position position="1"/>
    </location>
</feature>
<organism evidence="2">
    <name type="scientific">Brassica campestris</name>
    <name type="common">Field mustard</name>
    <dbReference type="NCBI Taxonomy" id="3711"/>
    <lineage>
        <taxon>Eukaryota</taxon>
        <taxon>Viridiplantae</taxon>
        <taxon>Streptophyta</taxon>
        <taxon>Embryophyta</taxon>
        <taxon>Tracheophyta</taxon>
        <taxon>Spermatophyta</taxon>
        <taxon>Magnoliopsida</taxon>
        <taxon>eudicotyledons</taxon>
        <taxon>Gunneridae</taxon>
        <taxon>Pentapetalae</taxon>
        <taxon>rosids</taxon>
        <taxon>malvids</taxon>
        <taxon>Brassicales</taxon>
        <taxon>Brassicaceae</taxon>
        <taxon>Brassiceae</taxon>
        <taxon>Brassica</taxon>
    </lineage>
</organism>
<evidence type="ECO:0000313" key="2">
    <source>
        <dbReference type="EMBL" id="VDC95708.1"/>
    </source>
</evidence>
<name>A0A3P6BI87_BRACM</name>
<accession>A0A3P6BI87</accession>
<dbReference type="Gramene" id="A07p04120.2_BraZ1">
    <property type="protein sequence ID" value="A07p04120.2_BraZ1.CDS"/>
    <property type="gene ID" value="A07g04120.2_BraZ1"/>
</dbReference>
<reference evidence="2" key="1">
    <citation type="submission" date="2018-11" db="EMBL/GenBank/DDBJ databases">
        <authorList>
            <consortium name="Genoscope - CEA"/>
            <person name="William W."/>
        </authorList>
    </citation>
    <scope>NUCLEOTIDE SEQUENCE</scope>
</reference>
<dbReference type="Proteomes" id="UP000694005">
    <property type="component" value="Chromosome A07"/>
</dbReference>
<dbReference type="AlphaFoldDB" id="A0A3P6BI87"/>
<dbReference type="EMBL" id="LR031574">
    <property type="protein sequence ID" value="VDC95708.1"/>
    <property type="molecule type" value="Genomic_DNA"/>
</dbReference>
<evidence type="ECO:0000313" key="1">
    <source>
        <dbReference type="EMBL" id="CAG7900768.1"/>
    </source>
</evidence>
<proteinExistence type="predicted"/>
<sequence>CLLCLPQNRNRREVVKFRTGTLRPAKVSLLLGFVFDFSCRASLVPVIPYKIAKCLKIRAFLLKKQHSGIQNIMPRILLGSNILKKGVSWGGLKGSVIFALGFHSHGVLFPNPERVLQEATESLAQAESLSGEYYAQLDELIENKKVLDEALQLYLAGLAELEELKEAKGL</sequence>
<gene>
    <name evidence="2" type="ORF">BRAA07T28149Z</name>
    <name evidence="1" type="ORF">BRAPAZ1V2_A07P04120.2</name>
</gene>
<protein>
    <submittedName>
        <fullName evidence="1">Uncharacterized protein</fullName>
    </submittedName>
</protein>